<feature type="compositionally biased region" description="Polar residues" evidence="7">
    <location>
        <begin position="1"/>
        <end position="30"/>
    </location>
</feature>
<keyword evidence="4" id="KW-0554">One-carbon metabolism</keyword>
<dbReference type="Pfam" id="PF00186">
    <property type="entry name" value="DHFR_1"/>
    <property type="match status" value="1"/>
</dbReference>
<protein>
    <recommendedName>
        <fullName evidence="3">Dihydrofolate reductase</fullName>
        <ecNumber evidence="2">1.5.1.3</ecNumber>
    </recommendedName>
</protein>
<dbReference type="GO" id="GO:0046452">
    <property type="term" value="P:dihydrofolate metabolic process"/>
    <property type="evidence" value="ECO:0007669"/>
    <property type="project" value="TreeGrafter"/>
</dbReference>
<dbReference type="PROSITE" id="PS51330">
    <property type="entry name" value="DHFR_2"/>
    <property type="match status" value="1"/>
</dbReference>
<evidence type="ECO:0000256" key="3">
    <source>
        <dbReference type="ARBA" id="ARBA00018886"/>
    </source>
</evidence>
<dbReference type="SUPFAM" id="SSF53597">
    <property type="entry name" value="Dihydrofolate reductase-like"/>
    <property type="match status" value="1"/>
</dbReference>
<keyword evidence="10" id="KW-1185">Reference proteome</keyword>
<dbReference type="GO" id="GO:0046655">
    <property type="term" value="P:folic acid metabolic process"/>
    <property type="evidence" value="ECO:0007669"/>
    <property type="project" value="TreeGrafter"/>
</dbReference>
<dbReference type="Proteomes" id="UP000076842">
    <property type="component" value="Unassembled WGS sequence"/>
</dbReference>
<dbReference type="GO" id="GO:0006730">
    <property type="term" value="P:one-carbon metabolic process"/>
    <property type="evidence" value="ECO:0007669"/>
    <property type="project" value="UniProtKB-KW"/>
</dbReference>
<accession>A0A165IV52</accession>
<evidence type="ECO:0000256" key="5">
    <source>
        <dbReference type="ARBA" id="ARBA00022857"/>
    </source>
</evidence>
<dbReference type="PANTHER" id="PTHR48069">
    <property type="entry name" value="DIHYDROFOLATE REDUCTASE"/>
    <property type="match status" value="1"/>
</dbReference>
<proteinExistence type="predicted"/>
<dbReference type="GO" id="GO:0005739">
    <property type="term" value="C:mitochondrion"/>
    <property type="evidence" value="ECO:0007669"/>
    <property type="project" value="TreeGrafter"/>
</dbReference>
<feature type="compositionally biased region" description="Basic and acidic residues" evidence="7">
    <location>
        <begin position="33"/>
        <end position="44"/>
    </location>
</feature>
<dbReference type="CDD" id="cd00209">
    <property type="entry name" value="DHFR"/>
    <property type="match status" value="1"/>
</dbReference>
<keyword evidence="5" id="KW-0521">NADP</keyword>
<feature type="domain" description="DHFR" evidence="8">
    <location>
        <begin position="128"/>
        <end position="339"/>
    </location>
</feature>
<dbReference type="GO" id="GO:0046654">
    <property type="term" value="P:tetrahydrofolate biosynthetic process"/>
    <property type="evidence" value="ECO:0007669"/>
    <property type="project" value="InterPro"/>
</dbReference>
<dbReference type="OrthoDB" id="414698at2759"/>
<dbReference type="EMBL" id="KV423926">
    <property type="protein sequence ID" value="KZT61019.1"/>
    <property type="molecule type" value="Genomic_DNA"/>
</dbReference>
<dbReference type="EC" id="1.5.1.3" evidence="2"/>
<organism evidence="9 10">
    <name type="scientific">Calocera cornea HHB12733</name>
    <dbReference type="NCBI Taxonomy" id="1353952"/>
    <lineage>
        <taxon>Eukaryota</taxon>
        <taxon>Fungi</taxon>
        <taxon>Dikarya</taxon>
        <taxon>Basidiomycota</taxon>
        <taxon>Agaricomycotina</taxon>
        <taxon>Dacrymycetes</taxon>
        <taxon>Dacrymycetales</taxon>
        <taxon>Dacrymycetaceae</taxon>
        <taxon>Calocera</taxon>
    </lineage>
</organism>
<evidence type="ECO:0000259" key="8">
    <source>
        <dbReference type="PROSITE" id="PS51330"/>
    </source>
</evidence>
<gene>
    <name evidence="9" type="ORF">CALCODRAFT_514961</name>
</gene>
<evidence type="ECO:0000256" key="6">
    <source>
        <dbReference type="ARBA" id="ARBA00023002"/>
    </source>
</evidence>
<dbReference type="GO" id="GO:0050661">
    <property type="term" value="F:NADP binding"/>
    <property type="evidence" value="ECO:0007669"/>
    <property type="project" value="InterPro"/>
</dbReference>
<sequence>MAVSTTAATEDSGNRQSSDPGHRPPSSNQAHLADWDWERDRSSLDVDSDGSAQPYGHPRSRVESTSTTRELRYVLRSTLIPHSSPRQTPPHHRGRAEQVQSPSAYRRVVGPVAVGAWRQVIHEISLPPLTMIVAATRTNGIGLARTNGLPWRLPKEMAYFARVTSAAPEGKMNAVVMGRNTWESIPERFRPLKGRWNVVLSRAEMPQLADVPNTVHLSSISDLISSQPPQPLHRIFVIGGAALYRSLVSHPSLDRVLLTRVLSPAYEACDVFFPPIIPLPDPSANADDTSVPSGGEVVEKAADWSQASFEELQSWVGVDVPQGVQEEKGTQYEFQMWIRRWVSGWSPTTATRAA</sequence>
<evidence type="ECO:0000256" key="7">
    <source>
        <dbReference type="SAM" id="MobiDB-lite"/>
    </source>
</evidence>
<dbReference type="STRING" id="1353952.A0A165IV52"/>
<dbReference type="PANTHER" id="PTHR48069:SF3">
    <property type="entry name" value="DIHYDROFOLATE REDUCTASE"/>
    <property type="match status" value="1"/>
</dbReference>
<evidence type="ECO:0000256" key="2">
    <source>
        <dbReference type="ARBA" id="ARBA00012856"/>
    </source>
</evidence>
<dbReference type="InterPro" id="IPR012259">
    <property type="entry name" value="DHFR"/>
</dbReference>
<evidence type="ECO:0000256" key="1">
    <source>
        <dbReference type="ARBA" id="ARBA00004903"/>
    </source>
</evidence>
<dbReference type="Gene3D" id="3.40.430.10">
    <property type="entry name" value="Dihydrofolate Reductase, subunit A"/>
    <property type="match status" value="1"/>
</dbReference>
<keyword evidence="6" id="KW-0560">Oxidoreductase</keyword>
<reference evidence="9 10" key="1">
    <citation type="journal article" date="2016" name="Mol. Biol. Evol.">
        <title>Comparative Genomics of Early-Diverging Mushroom-Forming Fungi Provides Insights into the Origins of Lignocellulose Decay Capabilities.</title>
        <authorList>
            <person name="Nagy L.G."/>
            <person name="Riley R."/>
            <person name="Tritt A."/>
            <person name="Adam C."/>
            <person name="Daum C."/>
            <person name="Floudas D."/>
            <person name="Sun H."/>
            <person name="Yadav J.S."/>
            <person name="Pangilinan J."/>
            <person name="Larsson K.H."/>
            <person name="Matsuura K."/>
            <person name="Barry K."/>
            <person name="Labutti K."/>
            <person name="Kuo R."/>
            <person name="Ohm R.A."/>
            <person name="Bhattacharya S.S."/>
            <person name="Shirouzu T."/>
            <person name="Yoshinaga Y."/>
            <person name="Martin F.M."/>
            <person name="Grigoriev I.V."/>
            <person name="Hibbett D.S."/>
        </authorList>
    </citation>
    <scope>NUCLEOTIDE SEQUENCE [LARGE SCALE GENOMIC DNA]</scope>
    <source>
        <strain evidence="9 10">HHB12733</strain>
    </source>
</reference>
<comment type="pathway">
    <text evidence="1">Cofactor biosynthesis; tetrahydrofolate biosynthesis; 5,6,7,8-tetrahydrofolate from 7,8-dihydrofolate: step 1/1.</text>
</comment>
<evidence type="ECO:0000313" key="10">
    <source>
        <dbReference type="Proteomes" id="UP000076842"/>
    </source>
</evidence>
<dbReference type="InterPro" id="IPR024072">
    <property type="entry name" value="DHFR-like_dom_sf"/>
</dbReference>
<feature type="region of interest" description="Disordered" evidence="7">
    <location>
        <begin position="1"/>
        <end position="101"/>
    </location>
</feature>
<evidence type="ECO:0000313" key="9">
    <source>
        <dbReference type="EMBL" id="KZT61019.1"/>
    </source>
</evidence>
<name>A0A165IV52_9BASI</name>
<dbReference type="GO" id="GO:0004146">
    <property type="term" value="F:dihydrofolate reductase activity"/>
    <property type="evidence" value="ECO:0007669"/>
    <property type="project" value="UniProtKB-EC"/>
</dbReference>
<dbReference type="AlphaFoldDB" id="A0A165IV52"/>
<dbReference type="PRINTS" id="PR00070">
    <property type="entry name" value="DHFR"/>
</dbReference>
<dbReference type="InterPro" id="IPR001796">
    <property type="entry name" value="DHFR_dom"/>
</dbReference>
<evidence type="ECO:0000256" key="4">
    <source>
        <dbReference type="ARBA" id="ARBA00022563"/>
    </source>
</evidence>
<dbReference type="InParanoid" id="A0A165IV52"/>